<feature type="domain" description="HTH lysR-type" evidence="5">
    <location>
        <begin position="19"/>
        <end position="74"/>
    </location>
</feature>
<organism evidence="6 7">
    <name type="scientific">Labrys monachus</name>
    <dbReference type="NCBI Taxonomy" id="217067"/>
    <lineage>
        <taxon>Bacteria</taxon>
        <taxon>Pseudomonadati</taxon>
        <taxon>Pseudomonadota</taxon>
        <taxon>Alphaproteobacteria</taxon>
        <taxon>Hyphomicrobiales</taxon>
        <taxon>Xanthobacteraceae</taxon>
        <taxon>Labrys</taxon>
    </lineage>
</organism>
<keyword evidence="4" id="KW-0804">Transcription</keyword>
<dbReference type="PRINTS" id="PR00039">
    <property type="entry name" value="HTHLYSR"/>
</dbReference>
<dbReference type="Pfam" id="PF03466">
    <property type="entry name" value="LysR_substrate"/>
    <property type="match status" value="1"/>
</dbReference>
<evidence type="ECO:0000256" key="4">
    <source>
        <dbReference type="ARBA" id="ARBA00023163"/>
    </source>
</evidence>
<keyword evidence="7" id="KW-1185">Reference proteome</keyword>
<evidence type="ECO:0000256" key="2">
    <source>
        <dbReference type="ARBA" id="ARBA00023015"/>
    </source>
</evidence>
<proteinExistence type="inferred from homology"/>
<dbReference type="SUPFAM" id="SSF53850">
    <property type="entry name" value="Periplasmic binding protein-like II"/>
    <property type="match status" value="1"/>
</dbReference>
<dbReference type="InterPro" id="IPR036388">
    <property type="entry name" value="WH-like_DNA-bd_sf"/>
</dbReference>
<dbReference type="EMBL" id="JAUSVK010000001">
    <property type="protein sequence ID" value="MDQ0393524.1"/>
    <property type="molecule type" value="Genomic_DNA"/>
</dbReference>
<evidence type="ECO:0000256" key="3">
    <source>
        <dbReference type="ARBA" id="ARBA00023125"/>
    </source>
</evidence>
<dbReference type="Proteomes" id="UP001237448">
    <property type="component" value="Unassembled WGS sequence"/>
</dbReference>
<dbReference type="PANTHER" id="PTHR30427:SF1">
    <property type="entry name" value="TRANSCRIPTIONAL ACTIVATOR PROTEIN LYSR"/>
    <property type="match status" value="1"/>
</dbReference>
<evidence type="ECO:0000259" key="5">
    <source>
        <dbReference type="PROSITE" id="PS50931"/>
    </source>
</evidence>
<dbReference type="RefSeq" id="WP_307428962.1">
    <property type="nucleotide sequence ID" value="NZ_JAUSVK010000001.1"/>
</dbReference>
<protein>
    <submittedName>
        <fullName evidence="6">DNA-binding transcriptional LysR family regulator</fullName>
    </submittedName>
</protein>
<dbReference type="Pfam" id="PF00126">
    <property type="entry name" value="HTH_1"/>
    <property type="match status" value="1"/>
</dbReference>
<keyword evidence="3 6" id="KW-0238">DNA-binding</keyword>
<name>A0ABU0FHD1_9HYPH</name>
<dbReference type="PANTHER" id="PTHR30427">
    <property type="entry name" value="TRANSCRIPTIONAL ACTIVATOR PROTEIN LYSR"/>
    <property type="match status" value="1"/>
</dbReference>
<accession>A0ABU0FHD1</accession>
<dbReference type="InterPro" id="IPR005119">
    <property type="entry name" value="LysR_subst-bd"/>
</dbReference>
<comment type="caution">
    <text evidence="6">The sequence shown here is derived from an EMBL/GenBank/DDBJ whole genome shotgun (WGS) entry which is preliminary data.</text>
</comment>
<evidence type="ECO:0000256" key="1">
    <source>
        <dbReference type="ARBA" id="ARBA00009437"/>
    </source>
</evidence>
<dbReference type="GO" id="GO:0003677">
    <property type="term" value="F:DNA binding"/>
    <property type="evidence" value="ECO:0007669"/>
    <property type="project" value="UniProtKB-KW"/>
</dbReference>
<dbReference type="PROSITE" id="PS50931">
    <property type="entry name" value="HTH_LYSR"/>
    <property type="match status" value="1"/>
</dbReference>
<evidence type="ECO:0000313" key="6">
    <source>
        <dbReference type="EMBL" id="MDQ0393524.1"/>
    </source>
</evidence>
<keyword evidence="2" id="KW-0805">Transcription regulation</keyword>
<evidence type="ECO:0000313" key="7">
    <source>
        <dbReference type="Proteomes" id="UP001237448"/>
    </source>
</evidence>
<dbReference type="SUPFAM" id="SSF46785">
    <property type="entry name" value="Winged helix' DNA-binding domain"/>
    <property type="match status" value="1"/>
</dbReference>
<dbReference type="InterPro" id="IPR036390">
    <property type="entry name" value="WH_DNA-bd_sf"/>
</dbReference>
<gene>
    <name evidence="6" type="ORF">J3R73_003316</name>
</gene>
<reference evidence="6 7" key="1">
    <citation type="submission" date="2023-07" db="EMBL/GenBank/DDBJ databases">
        <title>Genomic Encyclopedia of Type Strains, Phase IV (KMG-IV): sequencing the most valuable type-strain genomes for metagenomic binning, comparative biology and taxonomic classification.</title>
        <authorList>
            <person name="Goeker M."/>
        </authorList>
    </citation>
    <scope>NUCLEOTIDE SEQUENCE [LARGE SCALE GENOMIC DNA]</scope>
    <source>
        <strain evidence="6 7">DSM 5896</strain>
    </source>
</reference>
<dbReference type="Gene3D" id="3.40.190.290">
    <property type="match status" value="1"/>
</dbReference>
<sequence>MRKKSTPSGSQWLGKWSRLRDLEIICAIVAERKTTTAAQRLGMSQPGVSRAIAAIEKRHGKVLFHREGGRLQPTAEALVLHRLGSAAFSALAALDGSLAEPVAEHIVVSALPTMCHCFLVGAVADFLEFHPQVSISLYMADAEDPAGSIAEGRVDVGVSDSVFLHSGVSAEPLLQTSAVCVMPSDHHLAAKPWIGPDDLDDERFVATSHRHSQRAALDRIFSDSGVMPKTTVEIDTVMDMVEMIRRGFGVSILNPFPIARFDVTGLELKPFRPEFLFQTNVMLSANRPMSVSVRRFVDFLKDRCRSFGLP</sequence>
<dbReference type="Gene3D" id="1.10.10.10">
    <property type="entry name" value="Winged helix-like DNA-binding domain superfamily/Winged helix DNA-binding domain"/>
    <property type="match status" value="1"/>
</dbReference>
<dbReference type="InterPro" id="IPR000847">
    <property type="entry name" value="LysR_HTH_N"/>
</dbReference>
<comment type="similarity">
    <text evidence="1">Belongs to the LysR transcriptional regulatory family.</text>
</comment>